<dbReference type="CDD" id="cd08958">
    <property type="entry name" value="FR_SDR_e"/>
    <property type="match status" value="1"/>
</dbReference>
<dbReference type="Gene3D" id="1.25.40.10">
    <property type="entry name" value="Tetratricopeptide repeat domain"/>
    <property type="match status" value="4"/>
</dbReference>
<evidence type="ECO:0000256" key="4">
    <source>
        <dbReference type="ARBA" id="ARBA00023445"/>
    </source>
</evidence>
<feature type="repeat" description="PPR" evidence="6">
    <location>
        <begin position="625"/>
        <end position="659"/>
    </location>
</feature>
<gene>
    <name evidence="8" type="ORF">F8388_007664</name>
</gene>
<evidence type="ECO:0000256" key="6">
    <source>
        <dbReference type="PROSITE-ProRule" id="PRU00708"/>
    </source>
</evidence>
<dbReference type="InterPro" id="IPR011990">
    <property type="entry name" value="TPR-like_helical_dom_sf"/>
</dbReference>
<dbReference type="Gene3D" id="3.40.50.720">
    <property type="entry name" value="NAD(P)-binding Rossmann-like Domain"/>
    <property type="match status" value="1"/>
</dbReference>
<protein>
    <recommendedName>
        <fullName evidence="7">NAD-dependent epimerase/dehydratase domain-containing protein</fullName>
    </recommendedName>
</protein>
<dbReference type="Proteomes" id="UP000525078">
    <property type="component" value="Unassembled WGS sequence"/>
</dbReference>
<feature type="repeat" description="PPR" evidence="6">
    <location>
        <begin position="431"/>
        <end position="465"/>
    </location>
</feature>
<comment type="similarity">
    <text evidence="4">Belongs to the NAD(P)-dependent epimerase/dehydratase family. Dihydroflavonol-4-reductase subfamily.</text>
</comment>
<dbReference type="EMBL" id="JAATIP010000191">
    <property type="protein sequence ID" value="KAF4361648.1"/>
    <property type="molecule type" value="Genomic_DNA"/>
</dbReference>
<name>A0A7J6ETD5_CANSA</name>
<evidence type="ECO:0000313" key="8">
    <source>
        <dbReference type="EMBL" id="KAF4361648.1"/>
    </source>
</evidence>
<dbReference type="InterPro" id="IPR002885">
    <property type="entry name" value="PPR_rpt"/>
</dbReference>
<feature type="domain" description="NAD-dependent epimerase/dehydratase" evidence="7">
    <location>
        <begin position="8"/>
        <end position="218"/>
    </location>
</feature>
<dbReference type="InterPro" id="IPR036291">
    <property type="entry name" value="NAD(P)-bd_dom_sf"/>
</dbReference>
<evidence type="ECO:0000256" key="1">
    <source>
        <dbReference type="ARBA" id="ARBA00022737"/>
    </source>
</evidence>
<feature type="repeat" description="PPR" evidence="6">
    <location>
        <begin position="727"/>
        <end position="761"/>
    </location>
</feature>
<dbReference type="PROSITE" id="PS51375">
    <property type="entry name" value="PPR"/>
    <property type="match status" value="6"/>
</dbReference>
<keyword evidence="3" id="KW-0560">Oxidoreductase</keyword>
<dbReference type="FunFam" id="1.25.40.10:FF:001095">
    <property type="entry name" value="Pentatricopeptide repeat-containing protein At2g34400"/>
    <property type="match status" value="1"/>
</dbReference>
<sequence length="909" mass="100954">MSGQGKVVCVTGASGYIASWLPFSCVDDPRKTEHLLALDGAKERLHLFKSNLMEEGSFDSAISGCDGVFHTASPVIHSATDPQAEIIEPAVKGTLNVLRSCVKVSSVKKVIITSSMSSVLVNGKPRTPDVMWYAASKTRAEKVAWEFAKENGIDLITIHPGVTLGPLLQPTMNYSVNLIMNLTNGAETFPNKVYLYHDVRDVASAHIQAYEAGSVGRRYFLSGYIAHISELLKILQQLYPTITIPQRCEIDEPLMQTYQVSNLIEKSLGILHSIPLEVSLRDTVESLKEKGLYTMYKYKYDNLQNKKTFWIHCRFTEKRHSNSTTPFPKLLCFGMDLGRGFELSAKYDLFPSSLEVAYPMPYPNFLHSLPSIQALIKACKTPSHLQQVHAQIVRSGLEQDHTIISQFICLSQTLSTLSYSASVFNCVFSPNTFLWNVVIKGYCQKSCSAETISAFIRMKREEAVPDRYTYPSVIKACASEGKVREGRTFHGLALRCGIECDAFVSTSLIDLYGKCKEIGCARKLFDCLSERNVVTWTAMVVGYVIYGDLVEAKKLFDEMPLKNVPSWNAIIGGFVKLGDLGSARRIFEEMPEKNVVSFTTLIDGYAKSGDMASARVLFDQAPNRDIVAWSALISGYAQNGQAREAVDIFLEMDSCNVKPDEFIMVSLMSACSQEGSLELAKWVDNYVTQSSIDLGRAHVLAALVDMNAKCGNIERAKNLFDQMPKRDLISYCSLMQGLSVHGCGEQAISLFNMMLNEGLIPDEVAFTVILTACGRSGLVEEGRHLFRLMENEYSIVPSRDHYACMVDLLSRSGRLKEAYELLCSMPMEPSATSWGALLGACKLHCDMELGELVASRLIELEPQNAGNYVLLSNIYAATDRWLDVSLVRNKMKEKSVKKIPGCSWISTQG</sequence>
<evidence type="ECO:0000256" key="3">
    <source>
        <dbReference type="ARBA" id="ARBA00023002"/>
    </source>
</evidence>
<dbReference type="GO" id="GO:0003723">
    <property type="term" value="F:RNA binding"/>
    <property type="evidence" value="ECO:0007669"/>
    <property type="project" value="InterPro"/>
</dbReference>
<dbReference type="InterPro" id="IPR001509">
    <property type="entry name" value="Epimerase_deHydtase"/>
</dbReference>
<dbReference type="Pfam" id="PF01535">
    <property type="entry name" value="PPR"/>
    <property type="match status" value="3"/>
</dbReference>
<dbReference type="GO" id="GO:0016491">
    <property type="term" value="F:oxidoreductase activity"/>
    <property type="evidence" value="ECO:0007669"/>
    <property type="project" value="UniProtKB-KW"/>
</dbReference>
<dbReference type="Pfam" id="PF20431">
    <property type="entry name" value="E_motif"/>
    <property type="match status" value="1"/>
</dbReference>
<dbReference type="SUPFAM" id="SSF51735">
    <property type="entry name" value="NAD(P)-binding Rossmann-fold domains"/>
    <property type="match status" value="1"/>
</dbReference>
<dbReference type="Pfam" id="PF01370">
    <property type="entry name" value="Epimerase"/>
    <property type="match status" value="1"/>
</dbReference>
<keyword evidence="1" id="KW-0677">Repeat</keyword>
<evidence type="ECO:0000259" key="7">
    <source>
        <dbReference type="Pfam" id="PF01370"/>
    </source>
</evidence>
<feature type="repeat" description="PPR" evidence="6">
    <location>
        <begin position="563"/>
        <end position="597"/>
    </location>
</feature>
<feature type="repeat" description="PPR" evidence="6">
    <location>
        <begin position="532"/>
        <end position="562"/>
    </location>
</feature>
<dbReference type="FunFam" id="3.40.50.720:FF:000085">
    <property type="entry name" value="Dihydroflavonol reductase"/>
    <property type="match status" value="1"/>
</dbReference>
<comment type="caution">
    <text evidence="8">The sequence shown here is derived from an EMBL/GenBank/DDBJ whole genome shotgun (WGS) entry which is preliminary data.</text>
</comment>
<comment type="similarity">
    <text evidence="5">Belongs to the PPR family. PCMP-E subfamily.</text>
</comment>
<dbReference type="Pfam" id="PF12854">
    <property type="entry name" value="PPR_1"/>
    <property type="match status" value="1"/>
</dbReference>
<dbReference type="GO" id="GO:0009451">
    <property type="term" value="P:RNA modification"/>
    <property type="evidence" value="ECO:0007669"/>
    <property type="project" value="InterPro"/>
</dbReference>
<evidence type="ECO:0000256" key="5">
    <source>
        <dbReference type="ARBA" id="ARBA00061659"/>
    </source>
</evidence>
<proteinExistence type="inferred from homology"/>
<keyword evidence="2" id="KW-0521">NADP</keyword>
<dbReference type="FunFam" id="1.25.40.10:FF:001156">
    <property type="entry name" value="Pentatricopeptide repeat-containing protein At5g61800"/>
    <property type="match status" value="1"/>
</dbReference>
<dbReference type="InterPro" id="IPR046848">
    <property type="entry name" value="E_motif"/>
</dbReference>
<dbReference type="Pfam" id="PF13041">
    <property type="entry name" value="PPR_2"/>
    <property type="match status" value="3"/>
</dbReference>
<dbReference type="AlphaFoldDB" id="A0A7J6ETD5"/>
<accession>A0A7J6ETD5</accession>
<evidence type="ECO:0000256" key="2">
    <source>
        <dbReference type="ARBA" id="ARBA00022857"/>
    </source>
</evidence>
<dbReference type="InterPro" id="IPR046960">
    <property type="entry name" value="PPR_At4g14850-like_plant"/>
</dbReference>
<dbReference type="PANTHER" id="PTHR47926">
    <property type="entry name" value="PENTATRICOPEPTIDE REPEAT-CONTAINING PROTEIN"/>
    <property type="match status" value="1"/>
</dbReference>
<dbReference type="NCBIfam" id="TIGR00756">
    <property type="entry name" value="PPR"/>
    <property type="match status" value="6"/>
</dbReference>
<organism evidence="8 9">
    <name type="scientific">Cannabis sativa</name>
    <name type="common">Hemp</name>
    <name type="synonym">Marijuana</name>
    <dbReference type="NCBI Taxonomy" id="3483"/>
    <lineage>
        <taxon>Eukaryota</taxon>
        <taxon>Viridiplantae</taxon>
        <taxon>Streptophyta</taxon>
        <taxon>Embryophyta</taxon>
        <taxon>Tracheophyta</taxon>
        <taxon>Spermatophyta</taxon>
        <taxon>Magnoliopsida</taxon>
        <taxon>eudicotyledons</taxon>
        <taxon>Gunneridae</taxon>
        <taxon>Pentapetalae</taxon>
        <taxon>rosids</taxon>
        <taxon>fabids</taxon>
        <taxon>Rosales</taxon>
        <taxon>Cannabaceae</taxon>
        <taxon>Cannabis</taxon>
    </lineage>
</organism>
<dbReference type="PANTHER" id="PTHR47926:SF467">
    <property type="entry name" value="REPEAT-CONTAINING PROTEIN, PUTATIVE-RELATED"/>
    <property type="match status" value="1"/>
</dbReference>
<dbReference type="FunFam" id="1.25.40.10:FF:000334">
    <property type="entry name" value="Pentatricopeptide repeat-containing protein"/>
    <property type="match status" value="1"/>
</dbReference>
<reference evidence="8 9" key="1">
    <citation type="journal article" date="2020" name="bioRxiv">
        <title>Sequence and annotation of 42 cannabis genomes reveals extensive copy number variation in cannabinoid synthesis and pathogen resistance genes.</title>
        <authorList>
            <person name="Mckernan K.J."/>
            <person name="Helbert Y."/>
            <person name="Kane L.T."/>
            <person name="Ebling H."/>
            <person name="Zhang L."/>
            <person name="Liu B."/>
            <person name="Eaton Z."/>
            <person name="Mclaughlin S."/>
            <person name="Kingan S."/>
            <person name="Baybayan P."/>
            <person name="Concepcion G."/>
            <person name="Jordan M."/>
            <person name="Riva A."/>
            <person name="Barbazuk W."/>
            <person name="Harkins T."/>
        </authorList>
    </citation>
    <scope>NUCLEOTIDE SEQUENCE [LARGE SCALE GENOMIC DNA]</scope>
    <source>
        <strain evidence="9">cv. Jamaican Lion 4</strain>
        <tissue evidence="8">Leaf</tissue>
    </source>
</reference>
<feature type="repeat" description="PPR" evidence="6">
    <location>
        <begin position="762"/>
        <end position="792"/>
    </location>
</feature>
<evidence type="ECO:0000313" key="9">
    <source>
        <dbReference type="Proteomes" id="UP000525078"/>
    </source>
</evidence>